<accession>A0ACC2D4S8</accession>
<gene>
    <name evidence="1" type="ORF">O6H91_07G036100</name>
</gene>
<proteinExistence type="predicted"/>
<organism evidence="1 2">
    <name type="scientific">Diphasiastrum complanatum</name>
    <name type="common">Issler's clubmoss</name>
    <name type="synonym">Lycopodium complanatum</name>
    <dbReference type="NCBI Taxonomy" id="34168"/>
    <lineage>
        <taxon>Eukaryota</taxon>
        <taxon>Viridiplantae</taxon>
        <taxon>Streptophyta</taxon>
        <taxon>Embryophyta</taxon>
        <taxon>Tracheophyta</taxon>
        <taxon>Lycopodiopsida</taxon>
        <taxon>Lycopodiales</taxon>
        <taxon>Lycopodiaceae</taxon>
        <taxon>Lycopodioideae</taxon>
        <taxon>Diphasiastrum</taxon>
    </lineage>
</organism>
<name>A0ACC2D4S8_DIPCM</name>
<evidence type="ECO:0000313" key="1">
    <source>
        <dbReference type="EMBL" id="KAJ7549002.1"/>
    </source>
</evidence>
<evidence type="ECO:0000313" key="2">
    <source>
        <dbReference type="Proteomes" id="UP001162992"/>
    </source>
</evidence>
<keyword evidence="2" id="KW-1185">Reference proteome</keyword>
<sequence>MKGLFGNHLFGAYPAPTSIILVVQFLVILPAKCSATAMFVFGDSLVDSGNNNFIGSIAKANFLPNGVDYPTHAPTGRFCNGKIIPDFLSDYMGASPILPILDPNAKGENLLRGANFASAGVGILDDTGAIFSRRLIMPQQFQLFQQYQRDVTLLIGEAGTKSLISKALFSFTVGGNDYINNYLLPFSTRAKKFTPPRYRQLLISTFREQLKKAYTLGARKVTVSNMGPIGCIPSQLAMSSQNGTCIPAVEQYATDFNSDLRVMLQELNRKLPGATFSYVNGYDMIMDYIKNPALYGFESSNKACCGQGAFNGLFVCTAVSSLCPNRSSYIFWDPFHPTDTVNTLIAKRIFTGPPSDISPVNVSKLLS</sequence>
<dbReference type="Proteomes" id="UP001162992">
    <property type="component" value="Chromosome 7"/>
</dbReference>
<protein>
    <submittedName>
        <fullName evidence="1">Uncharacterized protein</fullName>
    </submittedName>
</protein>
<reference evidence="2" key="1">
    <citation type="journal article" date="2024" name="Proc. Natl. Acad. Sci. U.S.A.">
        <title>Extraordinary preservation of gene collinearity over three hundred million years revealed in homosporous lycophytes.</title>
        <authorList>
            <person name="Li C."/>
            <person name="Wickell D."/>
            <person name="Kuo L.Y."/>
            <person name="Chen X."/>
            <person name="Nie B."/>
            <person name="Liao X."/>
            <person name="Peng D."/>
            <person name="Ji J."/>
            <person name="Jenkins J."/>
            <person name="Williams M."/>
            <person name="Shu S."/>
            <person name="Plott C."/>
            <person name="Barry K."/>
            <person name="Rajasekar S."/>
            <person name="Grimwood J."/>
            <person name="Han X."/>
            <person name="Sun S."/>
            <person name="Hou Z."/>
            <person name="He W."/>
            <person name="Dai G."/>
            <person name="Sun C."/>
            <person name="Schmutz J."/>
            <person name="Leebens-Mack J.H."/>
            <person name="Li F.W."/>
            <person name="Wang L."/>
        </authorList>
    </citation>
    <scope>NUCLEOTIDE SEQUENCE [LARGE SCALE GENOMIC DNA]</scope>
    <source>
        <strain evidence="2">cv. PW_Plant_1</strain>
    </source>
</reference>
<comment type="caution">
    <text evidence="1">The sequence shown here is derived from an EMBL/GenBank/DDBJ whole genome shotgun (WGS) entry which is preliminary data.</text>
</comment>
<dbReference type="EMBL" id="CM055098">
    <property type="protein sequence ID" value="KAJ7549002.1"/>
    <property type="molecule type" value="Genomic_DNA"/>
</dbReference>